<comment type="caution">
    <text evidence="2">The sequence shown here is derived from an EMBL/GenBank/DDBJ whole genome shotgun (WGS) entry which is preliminary data.</text>
</comment>
<dbReference type="InterPro" id="IPR037523">
    <property type="entry name" value="VOC_core"/>
</dbReference>
<dbReference type="Pfam" id="PF22677">
    <property type="entry name" value="Ble-like_N"/>
    <property type="match status" value="1"/>
</dbReference>
<feature type="domain" description="VOC" evidence="1">
    <location>
        <begin position="12"/>
        <end position="136"/>
    </location>
</feature>
<dbReference type="AlphaFoldDB" id="A0A7Y9I6E8"/>
<gene>
    <name evidence="2" type="ORF">BKA15_002466</name>
</gene>
<evidence type="ECO:0000313" key="3">
    <source>
        <dbReference type="Proteomes" id="UP000569914"/>
    </source>
</evidence>
<proteinExistence type="predicted"/>
<dbReference type="Proteomes" id="UP000569914">
    <property type="component" value="Unassembled WGS sequence"/>
</dbReference>
<dbReference type="PANTHER" id="PTHR36503:SF2">
    <property type="entry name" value="BLR2408 PROTEIN"/>
    <property type="match status" value="1"/>
</dbReference>
<keyword evidence="3" id="KW-1185">Reference proteome</keyword>
<dbReference type="Gene3D" id="3.10.180.10">
    <property type="entry name" value="2,3-Dihydroxybiphenyl 1,2-Dioxygenase, domain 1"/>
    <property type="match status" value="1"/>
</dbReference>
<dbReference type="RefSeq" id="WP_179751092.1">
    <property type="nucleotide sequence ID" value="NZ_JACCBU010000001.1"/>
</dbReference>
<name>A0A7Y9I6E8_9ACTN</name>
<reference evidence="2 3" key="1">
    <citation type="submission" date="2020-07" db="EMBL/GenBank/DDBJ databases">
        <title>Sequencing the genomes of 1000 actinobacteria strains.</title>
        <authorList>
            <person name="Klenk H.-P."/>
        </authorList>
    </citation>
    <scope>NUCLEOTIDE SEQUENCE [LARGE SCALE GENOMIC DNA]</scope>
    <source>
        <strain evidence="2 3">DSM 22083</strain>
    </source>
</reference>
<organism evidence="2 3">
    <name type="scientific">Microlunatus parietis</name>
    <dbReference type="NCBI Taxonomy" id="682979"/>
    <lineage>
        <taxon>Bacteria</taxon>
        <taxon>Bacillati</taxon>
        <taxon>Actinomycetota</taxon>
        <taxon>Actinomycetes</taxon>
        <taxon>Propionibacteriales</taxon>
        <taxon>Propionibacteriaceae</taxon>
        <taxon>Microlunatus</taxon>
    </lineage>
</organism>
<dbReference type="PROSITE" id="PS51819">
    <property type="entry name" value="VOC"/>
    <property type="match status" value="1"/>
</dbReference>
<dbReference type="EMBL" id="JACCBU010000001">
    <property type="protein sequence ID" value="NYE71137.1"/>
    <property type="molecule type" value="Genomic_DNA"/>
</dbReference>
<dbReference type="SUPFAM" id="SSF54593">
    <property type="entry name" value="Glyoxalase/Bleomycin resistance protein/Dihydroxybiphenyl dioxygenase"/>
    <property type="match status" value="1"/>
</dbReference>
<sequence>MTSVAEGPPTDRLIFINLPVADLARSRAFYTGLGFGIDPRFSDDRSACVVVSPRICVMLLVRDRFAEFVVGEVADPRRTTQVLNCLSATSRDEVDRIAVRAVTGGGRPWRDKVDSDGVYGRSFADPDGHVWELLHLSCD</sequence>
<dbReference type="PANTHER" id="PTHR36503">
    <property type="entry name" value="BLR2520 PROTEIN"/>
    <property type="match status" value="1"/>
</dbReference>
<dbReference type="InterPro" id="IPR053863">
    <property type="entry name" value="Glyoxy/Ble-like_N"/>
</dbReference>
<protein>
    <recommendedName>
        <fullName evidence="1">VOC domain-containing protein</fullName>
    </recommendedName>
</protein>
<evidence type="ECO:0000259" key="1">
    <source>
        <dbReference type="PROSITE" id="PS51819"/>
    </source>
</evidence>
<accession>A0A7Y9I6E8</accession>
<dbReference type="InterPro" id="IPR029068">
    <property type="entry name" value="Glyas_Bleomycin-R_OHBP_Dase"/>
</dbReference>
<evidence type="ECO:0000313" key="2">
    <source>
        <dbReference type="EMBL" id="NYE71137.1"/>
    </source>
</evidence>